<evidence type="ECO:0000256" key="1">
    <source>
        <dbReference type="ARBA" id="ARBA00010515"/>
    </source>
</evidence>
<dbReference type="InterPro" id="IPR033140">
    <property type="entry name" value="Lipase_GDXG_put_SER_AS"/>
</dbReference>
<dbReference type="PANTHER" id="PTHR48081:SF18">
    <property type="entry name" value="ALPHA_BETA HYDROLASE FOLD-3 DOMAIN-CONTAINING PROTEIN"/>
    <property type="match status" value="1"/>
</dbReference>
<dbReference type="Gene3D" id="3.40.50.1820">
    <property type="entry name" value="alpha/beta hydrolase"/>
    <property type="match status" value="1"/>
</dbReference>
<sequence length="383" mass="41974">MTPAPVMRNGQMPTPGDWLSLAGNLPLFVTWCLTSLLFDAHPTLHLRQRVALTFLRSQRATFPPRILRYLTRRVSTGEAITAYCQANNIHHSQSAVNPPSAPAFSIHVLVPSTASQLGPTLLYFHGGGFVNPLRGNAHMPFIMSAAAACQAKQVVIVEYSLAPEYAYPAQPIQCVASLHHLLSGNLNVFPQEIILAGDSAGGTLVGSVLAHILKPLPYHPPLALNGQKLKGALLISPFTRVGMGKVGSYETNSKRDYLTWEQTQGFKADWRAREDEIWGDLCAPDDAQEIWQSIIKIVDKVCVTAGTAEVFFDDCRVFAGEPFLGAETVYLFREGDSKPDWTSWEKVLVECEGEVHVQVALDSAVGYQGGVMMRACMDWLKAV</sequence>
<dbReference type="InterPro" id="IPR029058">
    <property type="entry name" value="AB_hydrolase_fold"/>
</dbReference>
<proteinExistence type="inferred from homology"/>
<reference evidence="5" key="2">
    <citation type="submission" date="2023-05" db="EMBL/GenBank/DDBJ databases">
        <authorList>
            <consortium name="Lawrence Berkeley National Laboratory"/>
            <person name="Steindorff A."/>
            <person name="Hensen N."/>
            <person name="Bonometti L."/>
            <person name="Westerberg I."/>
            <person name="Brannstrom I.O."/>
            <person name="Guillou S."/>
            <person name="Cros-Aarteil S."/>
            <person name="Calhoun S."/>
            <person name="Haridas S."/>
            <person name="Kuo A."/>
            <person name="Mondo S."/>
            <person name="Pangilinan J."/>
            <person name="Riley R."/>
            <person name="Labutti K."/>
            <person name="Andreopoulos B."/>
            <person name="Lipzen A."/>
            <person name="Chen C."/>
            <person name="Yanf M."/>
            <person name="Daum C."/>
            <person name="Ng V."/>
            <person name="Clum A."/>
            <person name="Ohm R."/>
            <person name="Martin F."/>
            <person name="Silar P."/>
            <person name="Natvig D."/>
            <person name="Lalanne C."/>
            <person name="Gautier V."/>
            <person name="Ament-Velasquez S.L."/>
            <person name="Kruys A."/>
            <person name="Hutchinson M.I."/>
            <person name="Powell A.J."/>
            <person name="Barry K."/>
            <person name="Miller A.N."/>
            <person name="Grigoriev I.V."/>
            <person name="Debuchy R."/>
            <person name="Gladieux P."/>
            <person name="Thoren M.H."/>
            <person name="Johannesson H."/>
        </authorList>
    </citation>
    <scope>NUCLEOTIDE SEQUENCE</scope>
    <source>
        <strain evidence="5">PSN309</strain>
    </source>
</reference>
<keyword evidence="2 5" id="KW-0378">Hydrolase</keyword>
<keyword evidence="6" id="KW-1185">Reference proteome</keyword>
<feature type="active site" evidence="3">
    <location>
        <position position="199"/>
    </location>
</feature>
<evidence type="ECO:0000256" key="3">
    <source>
        <dbReference type="PROSITE-ProRule" id="PRU10038"/>
    </source>
</evidence>
<dbReference type="PANTHER" id="PTHR48081">
    <property type="entry name" value="AB HYDROLASE SUPERFAMILY PROTEIN C4A8.06C"/>
    <property type="match status" value="1"/>
</dbReference>
<accession>A0AAN6WH69</accession>
<dbReference type="InterPro" id="IPR050300">
    <property type="entry name" value="GDXG_lipolytic_enzyme"/>
</dbReference>
<dbReference type="Proteomes" id="UP001302126">
    <property type="component" value="Unassembled WGS sequence"/>
</dbReference>
<name>A0AAN6WH69_9PEZI</name>
<reference evidence="5" key="1">
    <citation type="journal article" date="2023" name="Mol. Phylogenet. Evol.">
        <title>Genome-scale phylogeny and comparative genomics of the fungal order Sordariales.</title>
        <authorList>
            <person name="Hensen N."/>
            <person name="Bonometti L."/>
            <person name="Westerberg I."/>
            <person name="Brannstrom I.O."/>
            <person name="Guillou S."/>
            <person name="Cros-Aarteil S."/>
            <person name="Calhoun S."/>
            <person name="Haridas S."/>
            <person name="Kuo A."/>
            <person name="Mondo S."/>
            <person name="Pangilinan J."/>
            <person name="Riley R."/>
            <person name="LaButti K."/>
            <person name="Andreopoulos B."/>
            <person name="Lipzen A."/>
            <person name="Chen C."/>
            <person name="Yan M."/>
            <person name="Daum C."/>
            <person name="Ng V."/>
            <person name="Clum A."/>
            <person name="Steindorff A."/>
            <person name="Ohm R.A."/>
            <person name="Martin F."/>
            <person name="Silar P."/>
            <person name="Natvig D.O."/>
            <person name="Lalanne C."/>
            <person name="Gautier V."/>
            <person name="Ament-Velasquez S.L."/>
            <person name="Kruys A."/>
            <person name="Hutchinson M.I."/>
            <person name="Powell A.J."/>
            <person name="Barry K."/>
            <person name="Miller A.N."/>
            <person name="Grigoriev I.V."/>
            <person name="Debuchy R."/>
            <person name="Gladieux P."/>
            <person name="Hiltunen Thoren M."/>
            <person name="Johannesson H."/>
        </authorList>
    </citation>
    <scope>NUCLEOTIDE SEQUENCE</scope>
    <source>
        <strain evidence="5">PSN309</strain>
    </source>
</reference>
<dbReference type="AlphaFoldDB" id="A0AAN6WH69"/>
<dbReference type="SUPFAM" id="SSF53474">
    <property type="entry name" value="alpha/beta-Hydrolases"/>
    <property type="match status" value="1"/>
</dbReference>
<protein>
    <submittedName>
        <fullName evidence="5">Alpha/Beta hydrolase protein</fullName>
    </submittedName>
</protein>
<dbReference type="Pfam" id="PF07859">
    <property type="entry name" value="Abhydrolase_3"/>
    <property type="match status" value="1"/>
</dbReference>
<evidence type="ECO:0000259" key="4">
    <source>
        <dbReference type="Pfam" id="PF07859"/>
    </source>
</evidence>
<evidence type="ECO:0000256" key="2">
    <source>
        <dbReference type="ARBA" id="ARBA00022801"/>
    </source>
</evidence>
<organism evidence="5 6">
    <name type="scientific">Podospora australis</name>
    <dbReference type="NCBI Taxonomy" id="1536484"/>
    <lineage>
        <taxon>Eukaryota</taxon>
        <taxon>Fungi</taxon>
        <taxon>Dikarya</taxon>
        <taxon>Ascomycota</taxon>
        <taxon>Pezizomycotina</taxon>
        <taxon>Sordariomycetes</taxon>
        <taxon>Sordariomycetidae</taxon>
        <taxon>Sordariales</taxon>
        <taxon>Podosporaceae</taxon>
        <taxon>Podospora</taxon>
    </lineage>
</organism>
<dbReference type="PROSITE" id="PS01174">
    <property type="entry name" value="LIPASE_GDXG_SER"/>
    <property type="match status" value="1"/>
</dbReference>
<dbReference type="InterPro" id="IPR013094">
    <property type="entry name" value="AB_hydrolase_3"/>
</dbReference>
<comment type="similarity">
    <text evidence="1">Belongs to the 'GDXG' lipolytic enzyme family.</text>
</comment>
<evidence type="ECO:0000313" key="5">
    <source>
        <dbReference type="EMBL" id="KAK4182029.1"/>
    </source>
</evidence>
<gene>
    <name evidence="5" type="ORF">QBC35DRAFT_217025</name>
</gene>
<comment type="caution">
    <text evidence="5">The sequence shown here is derived from an EMBL/GenBank/DDBJ whole genome shotgun (WGS) entry which is preliminary data.</text>
</comment>
<dbReference type="EMBL" id="MU864805">
    <property type="protein sequence ID" value="KAK4182029.1"/>
    <property type="molecule type" value="Genomic_DNA"/>
</dbReference>
<evidence type="ECO:0000313" key="6">
    <source>
        <dbReference type="Proteomes" id="UP001302126"/>
    </source>
</evidence>
<dbReference type="GO" id="GO:0016787">
    <property type="term" value="F:hydrolase activity"/>
    <property type="evidence" value="ECO:0007669"/>
    <property type="project" value="UniProtKB-KW"/>
</dbReference>
<feature type="domain" description="Alpha/beta hydrolase fold-3" evidence="4">
    <location>
        <begin position="121"/>
        <end position="314"/>
    </location>
</feature>